<dbReference type="Gene3D" id="1.10.150.130">
    <property type="match status" value="1"/>
</dbReference>
<dbReference type="InterPro" id="IPR013762">
    <property type="entry name" value="Integrase-like_cat_sf"/>
</dbReference>
<gene>
    <name evidence="4" type="primary">xerC_3</name>
    <name evidence="4" type="ORF">SZ25_00808</name>
</gene>
<dbReference type="CDD" id="cd00799">
    <property type="entry name" value="INT_Cre_C"/>
    <property type="match status" value="1"/>
</dbReference>
<dbReference type="EMBL" id="JYHA01000130">
    <property type="protein sequence ID" value="KKB96112.1"/>
    <property type="molecule type" value="Genomic_DNA"/>
</dbReference>
<dbReference type="GO" id="GO:0006310">
    <property type="term" value="P:DNA recombination"/>
    <property type="evidence" value="ECO:0007669"/>
    <property type="project" value="UniProtKB-KW"/>
</dbReference>
<proteinExistence type="predicted"/>
<evidence type="ECO:0000256" key="1">
    <source>
        <dbReference type="ARBA" id="ARBA00023125"/>
    </source>
</evidence>
<evidence type="ECO:0000256" key="2">
    <source>
        <dbReference type="ARBA" id="ARBA00023172"/>
    </source>
</evidence>
<dbReference type="InterPro" id="IPR010998">
    <property type="entry name" value="Integrase_recombinase_N"/>
</dbReference>
<sequence length="326" mass="36772">MKHDIITTSSTDSKAKSEITLSKLADDAKNYAKHAFSKATLKICQQEWQFFCSWCDKHHFSPLPSSIDTLIIYLTELANQKLKASTIQKKLYAICKVHILNNHPLNLKDSNFILVWNGIKRSLGTAKKGRSPLLIKTLREILSNIPDNLIGIRDRALINFGWASAMRRSEITALNWDDITFIEEGIHVLIRKSKTDQYGEGQKIAILYGNNPETCPILNLKKWQEISVSNEAVFTSVNKSNIVSEQRLSDRDVARILKKTMLKSGLDASEFAGHSLRSGFITTAAKHSVPEHIIMKHSRHKTAQMIQVYTRDNSLVKDNATSMVGL</sequence>
<name>A0A0F5MPW2_9RICK</name>
<dbReference type="InterPro" id="IPR002104">
    <property type="entry name" value="Integrase_catalytic"/>
</dbReference>
<keyword evidence="5" id="KW-1185">Reference proteome</keyword>
<comment type="caution">
    <text evidence="4">The sequence shown here is derived from an EMBL/GenBank/DDBJ whole genome shotgun (WGS) entry which is preliminary data.</text>
</comment>
<evidence type="ECO:0000313" key="4">
    <source>
        <dbReference type="EMBL" id="KKB96112.1"/>
    </source>
</evidence>
<dbReference type="PANTHER" id="PTHR34605:SF4">
    <property type="entry name" value="DNA ADENINE METHYLTRANSFERASE"/>
    <property type="match status" value="1"/>
</dbReference>
<dbReference type="PROSITE" id="PS51898">
    <property type="entry name" value="TYR_RECOMBINASE"/>
    <property type="match status" value="1"/>
</dbReference>
<evidence type="ECO:0000313" key="5">
    <source>
        <dbReference type="Proteomes" id="UP000033358"/>
    </source>
</evidence>
<dbReference type="GO" id="GO:0003677">
    <property type="term" value="F:DNA binding"/>
    <property type="evidence" value="ECO:0007669"/>
    <property type="project" value="UniProtKB-KW"/>
</dbReference>
<dbReference type="SUPFAM" id="SSF56349">
    <property type="entry name" value="DNA breaking-rejoining enzymes"/>
    <property type="match status" value="1"/>
</dbReference>
<dbReference type="SUPFAM" id="SSF47823">
    <property type="entry name" value="lambda integrase-like, N-terminal domain"/>
    <property type="match status" value="1"/>
</dbReference>
<dbReference type="PANTHER" id="PTHR34605">
    <property type="entry name" value="PHAGE_INTEGRASE DOMAIN-CONTAINING PROTEIN"/>
    <property type="match status" value="1"/>
</dbReference>
<dbReference type="Proteomes" id="UP000033358">
    <property type="component" value="Unassembled WGS sequence"/>
</dbReference>
<dbReference type="InterPro" id="IPR011010">
    <property type="entry name" value="DNA_brk_join_enz"/>
</dbReference>
<organism evidence="4 5">
    <name type="scientific">Candidatus Arcanibacter lacustris</name>
    <dbReference type="NCBI Taxonomy" id="1607817"/>
    <lineage>
        <taxon>Bacteria</taxon>
        <taxon>Pseudomonadati</taxon>
        <taxon>Pseudomonadota</taxon>
        <taxon>Alphaproteobacteria</taxon>
        <taxon>Rickettsiales</taxon>
        <taxon>Candidatus Arcanibacter</taxon>
    </lineage>
</organism>
<keyword evidence="2" id="KW-0233">DNA recombination</keyword>
<keyword evidence="1" id="KW-0238">DNA-binding</keyword>
<protein>
    <submittedName>
        <fullName evidence="4">Tyrosine recombinase XerC</fullName>
    </submittedName>
</protein>
<dbReference type="AlphaFoldDB" id="A0A0F5MPW2"/>
<reference evidence="4 5" key="1">
    <citation type="submission" date="2015-02" db="EMBL/GenBank/DDBJ databases">
        <title>Single cell genomics of a rare environmental alphaproteobacterium provides unique insights into Rickettsiaceae evolution.</title>
        <authorList>
            <person name="Martijn J."/>
            <person name="Schulz F."/>
            <person name="Zaremba-Niedzwiedzka K."/>
            <person name="Viklund J."/>
            <person name="Stepanauskas R."/>
            <person name="Andersson S.G.E."/>
            <person name="Horn M."/>
            <person name="Guy L."/>
            <person name="Ettema T.J.G."/>
        </authorList>
    </citation>
    <scope>NUCLEOTIDE SEQUENCE [LARGE SCALE GENOMIC DNA]</scope>
    <source>
        <strain evidence="4 5">SCGC AAA041-L04</strain>
    </source>
</reference>
<dbReference type="Pfam" id="PF00589">
    <property type="entry name" value="Phage_integrase"/>
    <property type="match status" value="1"/>
</dbReference>
<accession>A0A0F5MPW2</accession>
<dbReference type="GO" id="GO:0015074">
    <property type="term" value="P:DNA integration"/>
    <property type="evidence" value="ECO:0007669"/>
    <property type="project" value="InterPro"/>
</dbReference>
<dbReference type="InterPro" id="IPR052925">
    <property type="entry name" value="Phage_Integrase-like_Recomb"/>
</dbReference>
<feature type="domain" description="Tyr recombinase" evidence="3">
    <location>
        <begin position="125"/>
        <end position="322"/>
    </location>
</feature>
<dbReference type="Gene3D" id="1.10.443.10">
    <property type="entry name" value="Intergrase catalytic core"/>
    <property type="match status" value="1"/>
</dbReference>
<evidence type="ECO:0000259" key="3">
    <source>
        <dbReference type="PROSITE" id="PS51898"/>
    </source>
</evidence>